<proteinExistence type="predicted"/>
<protein>
    <submittedName>
        <fullName evidence="1">Uncharacterized protein</fullName>
    </submittedName>
</protein>
<sequence>MGYSFDIELDTDQPFIVELEMEEYNTQTISGAIALKLTRPEAFKVATIAIHGHIGVMLNIDTPHQTLVREKLIETTVDLIAANDTEGRGVLSFEAGDQYIPFRIDLPRSGELPPTLINKLDTPFIDWKYEIHATMRRDYFFSSTRVTKHDLILRRPISPTSDADMVTSMDRPGHFRSKLTFPGRLILGQDRIGAKAELKARNKSFMIKEIDCSIVQTENIHYLTRRGHPVENARVPGAECKVSASRLVSSIVVMPNEGNDMDFGRFTPIELDIRVDNDQLIPTENGLGWLEISHVLRYTLHFMDVSQAPMITEIPIFVENEAISRHCCAKMKPQGGPARLLDALKIDGTEDHCEHHSKESTPEPEA</sequence>
<accession>A0A9P6G3N4</accession>
<dbReference type="AlphaFoldDB" id="A0A9P6G3N4"/>
<comment type="caution">
    <text evidence="1">The sequence shown here is derived from an EMBL/GenBank/DDBJ whole genome shotgun (WGS) entry which is preliminary data.</text>
</comment>
<dbReference type="Proteomes" id="UP000780801">
    <property type="component" value="Unassembled WGS sequence"/>
</dbReference>
<gene>
    <name evidence="1" type="ORF">BGW38_001368</name>
</gene>
<evidence type="ECO:0000313" key="2">
    <source>
        <dbReference type="Proteomes" id="UP000780801"/>
    </source>
</evidence>
<dbReference type="EMBL" id="JAABOA010000143">
    <property type="protein sequence ID" value="KAF9585650.1"/>
    <property type="molecule type" value="Genomic_DNA"/>
</dbReference>
<dbReference type="OrthoDB" id="2329848at2759"/>
<organism evidence="1 2">
    <name type="scientific">Lunasporangiospora selenospora</name>
    <dbReference type="NCBI Taxonomy" id="979761"/>
    <lineage>
        <taxon>Eukaryota</taxon>
        <taxon>Fungi</taxon>
        <taxon>Fungi incertae sedis</taxon>
        <taxon>Mucoromycota</taxon>
        <taxon>Mortierellomycotina</taxon>
        <taxon>Mortierellomycetes</taxon>
        <taxon>Mortierellales</taxon>
        <taxon>Mortierellaceae</taxon>
        <taxon>Lunasporangiospora</taxon>
    </lineage>
</organism>
<dbReference type="InterPro" id="IPR014752">
    <property type="entry name" value="Arrestin-like_C"/>
</dbReference>
<name>A0A9P6G3N4_9FUNG</name>
<evidence type="ECO:0000313" key="1">
    <source>
        <dbReference type="EMBL" id="KAF9585650.1"/>
    </source>
</evidence>
<keyword evidence="2" id="KW-1185">Reference proteome</keyword>
<dbReference type="Gene3D" id="2.60.40.640">
    <property type="match status" value="1"/>
</dbReference>
<reference evidence="1" key="1">
    <citation type="journal article" date="2020" name="Fungal Divers.">
        <title>Resolving the Mortierellaceae phylogeny through synthesis of multi-gene phylogenetics and phylogenomics.</title>
        <authorList>
            <person name="Vandepol N."/>
            <person name="Liber J."/>
            <person name="Desiro A."/>
            <person name="Na H."/>
            <person name="Kennedy M."/>
            <person name="Barry K."/>
            <person name="Grigoriev I.V."/>
            <person name="Miller A.N."/>
            <person name="O'Donnell K."/>
            <person name="Stajich J.E."/>
            <person name="Bonito G."/>
        </authorList>
    </citation>
    <scope>NUCLEOTIDE SEQUENCE</scope>
    <source>
        <strain evidence="1">KOD1015</strain>
    </source>
</reference>